<evidence type="ECO:0000313" key="3">
    <source>
        <dbReference type="EMBL" id="MFB9902560.1"/>
    </source>
</evidence>
<evidence type="ECO:0000313" key="4">
    <source>
        <dbReference type="Proteomes" id="UP001589693"/>
    </source>
</evidence>
<dbReference type="InterPro" id="IPR047057">
    <property type="entry name" value="MerR_fam"/>
</dbReference>
<dbReference type="PRINTS" id="PR00040">
    <property type="entry name" value="HTHMERR"/>
</dbReference>
<reference evidence="3 4" key="1">
    <citation type="submission" date="2024-09" db="EMBL/GenBank/DDBJ databases">
        <authorList>
            <person name="Sun Q."/>
            <person name="Mori K."/>
        </authorList>
    </citation>
    <scope>NUCLEOTIDE SEQUENCE [LARGE SCALE GENOMIC DNA]</scope>
    <source>
        <strain evidence="3 4">TBRC 7907</strain>
    </source>
</reference>
<organism evidence="3 4">
    <name type="scientific">Allokutzneria oryzae</name>
    <dbReference type="NCBI Taxonomy" id="1378989"/>
    <lineage>
        <taxon>Bacteria</taxon>
        <taxon>Bacillati</taxon>
        <taxon>Actinomycetota</taxon>
        <taxon>Actinomycetes</taxon>
        <taxon>Pseudonocardiales</taxon>
        <taxon>Pseudonocardiaceae</taxon>
        <taxon>Allokutzneria</taxon>
    </lineage>
</organism>
<dbReference type="EMBL" id="JBHLZU010000002">
    <property type="protein sequence ID" value="MFB9902560.1"/>
    <property type="molecule type" value="Genomic_DNA"/>
</dbReference>
<accession>A0ABV5ZNW1</accession>
<dbReference type="Pfam" id="PF13411">
    <property type="entry name" value="MerR_1"/>
    <property type="match status" value="1"/>
</dbReference>
<keyword evidence="1" id="KW-0238">DNA-binding</keyword>
<dbReference type="Proteomes" id="UP001589693">
    <property type="component" value="Unassembled WGS sequence"/>
</dbReference>
<name>A0ABV5ZNW1_9PSEU</name>
<dbReference type="InterPro" id="IPR000551">
    <property type="entry name" value="MerR-type_HTH_dom"/>
</dbReference>
<dbReference type="CDD" id="cd00592">
    <property type="entry name" value="HTH_MerR-like"/>
    <property type="match status" value="1"/>
</dbReference>
<protein>
    <submittedName>
        <fullName evidence="3">MerR family transcriptional regulator</fullName>
    </submittedName>
</protein>
<dbReference type="RefSeq" id="WP_377849635.1">
    <property type="nucleotide sequence ID" value="NZ_JBHLZU010000002.1"/>
</dbReference>
<dbReference type="InterPro" id="IPR009061">
    <property type="entry name" value="DNA-bd_dom_put_sf"/>
</dbReference>
<evidence type="ECO:0000259" key="2">
    <source>
        <dbReference type="PROSITE" id="PS50937"/>
    </source>
</evidence>
<dbReference type="SMART" id="SM00422">
    <property type="entry name" value="HTH_MERR"/>
    <property type="match status" value="1"/>
</dbReference>
<dbReference type="Gene3D" id="1.10.1660.10">
    <property type="match status" value="1"/>
</dbReference>
<comment type="caution">
    <text evidence="3">The sequence shown here is derived from an EMBL/GenBank/DDBJ whole genome shotgun (WGS) entry which is preliminary data.</text>
</comment>
<evidence type="ECO:0000256" key="1">
    <source>
        <dbReference type="ARBA" id="ARBA00023125"/>
    </source>
</evidence>
<dbReference type="PROSITE" id="PS50937">
    <property type="entry name" value="HTH_MERR_2"/>
    <property type="match status" value="1"/>
</dbReference>
<keyword evidence="4" id="KW-1185">Reference proteome</keyword>
<sequence length="133" mass="15155">MKSSQMEIGELAGRFGLGTHVLRHWEAQGLLTPARRVSGRRRYGEEHLVRVAMILRAKDAGFSLERIRSVLTEVDSTERRTLLEHHQAELVAKMERLRESLRMVEHALACDHADIIQCPRLRAMVLESIPPAP</sequence>
<gene>
    <name evidence="3" type="ORF">ACFFQA_01280</name>
</gene>
<feature type="domain" description="HTH merR-type" evidence="2">
    <location>
        <begin position="5"/>
        <end position="73"/>
    </location>
</feature>
<dbReference type="SUPFAM" id="SSF46955">
    <property type="entry name" value="Putative DNA-binding domain"/>
    <property type="match status" value="1"/>
</dbReference>
<dbReference type="PANTHER" id="PTHR30204">
    <property type="entry name" value="REDOX-CYCLING DRUG-SENSING TRANSCRIPTIONAL ACTIVATOR SOXR"/>
    <property type="match status" value="1"/>
</dbReference>
<proteinExistence type="predicted"/>
<dbReference type="PANTHER" id="PTHR30204:SF93">
    <property type="entry name" value="HTH MERR-TYPE DOMAIN-CONTAINING PROTEIN"/>
    <property type="match status" value="1"/>
</dbReference>